<keyword evidence="3" id="KW-1185">Reference proteome</keyword>
<dbReference type="Proteomes" id="UP001633002">
    <property type="component" value="Unassembled WGS sequence"/>
</dbReference>
<dbReference type="Pfam" id="PF08385">
    <property type="entry name" value="DHC_N1"/>
    <property type="match status" value="1"/>
</dbReference>
<sequence length="747" mass="85900">MNNLRQVSLEVVSFRDEYEFWSRVSQDNAESTLRKELAFHVLQEFKPMITQFEKLESMDVEEMMDLAEITQDFLDALWRICLQSEDEKDMVASYSKEGMTYLLSVIGKTFVVSLQKKLAGLEVWLDPFQKVVTCIAGVLSVAKKCEEMNLELTSLTWTNSAEHKWVGDPFKDELMGLFISRLEEVMRIREPIEAKIVMTLREALYSSLIPSLKSAIERPRGGNVSSGQGGPHQVKETKNTLISLRPMLEFTSTRDNSYEFLMDEIRRMEEDLSLHKQEMLQAWEANVLEKLTSLKSNSCGKLMKFDPSDGHVEVTFCDDFVAMIRETRELATLGFPVNAGLLKAVEEVQSFQKQGMLLKQIADFYNEISTLMIPSQKLIMLQDALRFESILKNPCDTLGRPLIWSNISAVQIVKRLVTFDLQNNFEHWREGVREMSTIFDEAERQGLSNLHEWRRHWDAQIQVKVVFRQKNLQYEPTFEEIRANHYREIKKYLSSPMSIKGVSKQSDLFQHLIMDSSTFPAMKELYESTEELLLRLLEEQKKLADIYVLGTVDLGEFINFEVKDDNEWEMNFKGLKSRSKELEKLPSEIRVGCYKLVTEPAKCALDEQLRGLHKLLCDSLEKKAMQNLGILEDFLAEEQNILETNFETVEDLISAQQSITKLLVELIVDTALEYMQISSVPEMLEARHAYDKELNLLRQVTPHPSNTTGGLHDLLSSSSGKPTIAIDSSTWDEFITKLGHHEASSDV</sequence>
<comment type="caution">
    <text evidence="2">The sequence shown here is derived from an EMBL/GenBank/DDBJ whole genome shotgun (WGS) entry which is preliminary data.</text>
</comment>
<accession>A0ABD3GG87</accession>
<protein>
    <recommendedName>
        <fullName evidence="1">Dynein heavy chain tail domain-containing protein</fullName>
    </recommendedName>
</protein>
<organism evidence="2 3">
    <name type="scientific">Riccia sorocarpa</name>
    <dbReference type="NCBI Taxonomy" id="122646"/>
    <lineage>
        <taxon>Eukaryota</taxon>
        <taxon>Viridiplantae</taxon>
        <taxon>Streptophyta</taxon>
        <taxon>Embryophyta</taxon>
        <taxon>Marchantiophyta</taxon>
        <taxon>Marchantiopsida</taxon>
        <taxon>Marchantiidae</taxon>
        <taxon>Marchantiales</taxon>
        <taxon>Ricciaceae</taxon>
        <taxon>Riccia</taxon>
    </lineage>
</organism>
<dbReference type="InterPro" id="IPR013594">
    <property type="entry name" value="Dynein_heavy_tail"/>
</dbReference>
<dbReference type="PANTHER" id="PTHR45703">
    <property type="entry name" value="DYNEIN HEAVY CHAIN"/>
    <property type="match status" value="1"/>
</dbReference>
<feature type="domain" description="Dynein heavy chain tail" evidence="1">
    <location>
        <begin position="254"/>
        <end position="392"/>
    </location>
</feature>
<dbReference type="PANTHER" id="PTHR45703:SF22">
    <property type="entry name" value="DYNEIN CYTOPLASMIC 2 HEAVY CHAIN 1"/>
    <property type="match status" value="1"/>
</dbReference>
<reference evidence="2 3" key="1">
    <citation type="submission" date="2024-09" db="EMBL/GenBank/DDBJ databases">
        <title>Chromosome-scale assembly of Riccia sorocarpa.</title>
        <authorList>
            <person name="Paukszto L."/>
        </authorList>
    </citation>
    <scope>NUCLEOTIDE SEQUENCE [LARGE SCALE GENOMIC DNA]</scope>
    <source>
        <strain evidence="2">LP-2024</strain>
        <tissue evidence="2">Aerial parts of the thallus</tissue>
    </source>
</reference>
<name>A0ABD3GG87_9MARC</name>
<proteinExistence type="predicted"/>
<dbReference type="InterPro" id="IPR026983">
    <property type="entry name" value="DHC"/>
</dbReference>
<evidence type="ECO:0000313" key="2">
    <source>
        <dbReference type="EMBL" id="KAL3676901.1"/>
    </source>
</evidence>
<gene>
    <name evidence="2" type="ORF">R1sor_026849</name>
</gene>
<evidence type="ECO:0000259" key="1">
    <source>
        <dbReference type="Pfam" id="PF08385"/>
    </source>
</evidence>
<dbReference type="AlphaFoldDB" id="A0ABD3GG87"/>
<dbReference type="EMBL" id="JBJQOH010000008">
    <property type="protein sequence ID" value="KAL3676901.1"/>
    <property type="molecule type" value="Genomic_DNA"/>
</dbReference>
<evidence type="ECO:0000313" key="3">
    <source>
        <dbReference type="Proteomes" id="UP001633002"/>
    </source>
</evidence>